<dbReference type="EMBL" id="CP058579">
    <property type="protein sequence ID" value="QLG60403.1"/>
    <property type="molecule type" value="Genomic_DNA"/>
</dbReference>
<dbReference type="AlphaFoldDB" id="A0A7D5QE17"/>
<organism evidence="8 9">
    <name type="scientific">Halorarum salinum</name>
    <dbReference type="NCBI Taxonomy" id="2743089"/>
    <lineage>
        <taxon>Archaea</taxon>
        <taxon>Methanobacteriati</taxon>
        <taxon>Methanobacteriota</taxon>
        <taxon>Stenosarchaea group</taxon>
        <taxon>Halobacteria</taxon>
        <taxon>Halobacteriales</taxon>
        <taxon>Haloferacaceae</taxon>
        <taxon>Halorarum</taxon>
    </lineage>
</organism>
<sequence>MNRSITSGFLSFVSTKVVLLLLGIASSPVLTRLLGDDYGDYAFLMSVFAIFMIFVSSGVTDGVRKFLAEERDDAKWASHVVGFYFRIAALLAALGALVLAGAARFGLVSPFVAGARFETYFYVLAVLVVASQFREYTRRTLMGFGMESHSEPLRILGKALFLACALTLAYLDYGVVGVLVGHIVASSTVALVGFFLVGRQVSLLSVFTVPSYEFPRREMLTFNGLSILLILLLTSLFHVDVMMLRTMAGQEQTKFYKIALTLAEFLWFVPISIQMVLMHSTSNLWANENKERVSSISTRVTRYTLLFTALLAIGLAVLSSAAIPIIYPDEYMASRTPLLLLLPGALGFAIARPLLAIGQGKGDLGVLILATGAAAGLNVVLNFVLIREFGMNGAAVATSISYGSMFFLHTWAARRLGYDPLTDARLLRTLVTILLSVGPIYYVSTAIGNDVLSLVVVPPTGLLIYLPVALLTGALGGAELFDLLEAFPDPIGGWATDARIRLDWLRSEAGLVDTVQGALLVLGSVLFVGGLVLAAGGIGLPGLPSDDGGVGLPDLPSDGGSAATPTPGPEGTPPTESPATPGDDSTDGPSSTPTDDPTDTPTGTSDPPDDPPPDPTDTPTATDEPSDPDPPDTPTETDEPSGPDPTETPTDAPTETPTDAPGSTETPTTTPTESPTASPTESPTETPTSTATPTDSSTPTSTETSTETATPAETATPTPTGESTNGTATSDSTETTSSETMSTSDPLLRVDLPVLSDLVDVLSF</sequence>
<feature type="compositionally biased region" description="Pro residues" evidence="6">
    <location>
        <begin position="566"/>
        <end position="576"/>
    </location>
</feature>
<evidence type="ECO:0000256" key="2">
    <source>
        <dbReference type="ARBA" id="ARBA00022475"/>
    </source>
</evidence>
<feature type="transmembrane region" description="Helical" evidence="7">
    <location>
        <begin position="219"/>
        <end position="238"/>
    </location>
</feature>
<evidence type="ECO:0000256" key="6">
    <source>
        <dbReference type="SAM" id="MobiDB-lite"/>
    </source>
</evidence>
<keyword evidence="3 7" id="KW-0812">Transmembrane</keyword>
<dbReference type="GO" id="GO:0005886">
    <property type="term" value="C:plasma membrane"/>
    <property type="evidence" value="ECO:0007669"/>
    <property type="project" value="UniProtKB-SubCell"/>
</dbReference>
<feature type="transmembrane region" description="Helical" evidence="7">
    <location>
        <begin position="119"/>
        <end position="134"/>
    </location>
</feature>
<reference evidence="8 9" key="1">
    <citation type="submission" date="2020-06" db="EMBL/GenBank/DDBJ databases">
        <title>NJ-3-1, isolated from saline soil.</title>
        <authorList>
            <person name="Cui H.L."/>
            <person name="Shi X."/>
        </authorList>
    </citation>
    <scope>NUCLEOTIDE SEQUENCE [LARGE SCALE GENOMIC DNA]</scope>
    <source>
        <strain evidence="8 9">NJ-3-1</strain>
    </source>
</reference>
<keyword evidence="4 7" id="KW-1133">Transmembrane helix</keyword>
<feature type="compositionally biased region" description="Acidic residues" evidence="6">
    <location>
        <begin position="624"/>
        <end position="641"/>
    </location>
</feature>
<feature type="transmembrane region" description="Helical" evidence="7">
    <location>
        <begin position="425"/>
        <end position="442"/>
    </location>
</feature>
<feature type="region of interest" description="Disordered" evidence="6">
    <location>
        <begin position="549"/>
        <end position="748"/>
    </location>
</feature>
<feature type="transmembrane region" description="Helical" evidence="7">
    <location>
        <begin position="258"/>
        <end position="279"/>
    </location>
</feature>
<evidence type="ECO:0000313" key="8">
    <source>
        <dbReference type="EMBL" id="QLG60403.1"/>
    </source>
</evidence>
<keyword evidence="2" id="KW-1003">Cell membrane</keyword>
<accession>A0A7D5QE17</accession>
<gene>
    <name evidence="8" type="ORF">HUG12_01000</name>
</gene>
<feature type="transmembrane region" description="Helical" evidence="7">
    <location>
        <begin position="179"/>
        <end position="198"/>
    </location>
</feature>
<dbReference type="GeneID" id="56035993"/>
<proteinExistence type="predicted"/>
<dbReference type="Proteomes" id="UP000509626">
    <property type="component" value="Chromosome"/>
</dbReference>
<dbReference type="PANTHER" id="PTHR30250:SF11">
    <property type="entry name" value="O-ANTIGEN TRANSPORTER-RELATED"/>
    <property type="match status" value="1"/>
</dbReference>
<comment type="subcellular location">
    <subcellularLocation>
        <location evidence="1">Cell membrane</location>
        <topology evidence="1">Multi-pass membrane protein</topology>
    </subcellularLocation>
</comment>
<feature type="transmembrane region" description="Helical" evidence="7">
    <location>
        <begin position="518"/>
        <end position="540"/>
    </location>
</feature>
<evidence type="ECO:0000256" key="5">
    <source>
        <dbReference type="ARBA" id="ARBA00023136"/>
    </source>
</evidence>
<feature type="compositionally biased region" description="Low complexity" evidence="6">
    <location>
        <begin position="644"/>
        <end position="748"/>
    </location>
</feature>
<keyword evidence="5 7" id="KW-0472">Membrane</keyword>
<evidence type="ECO:0000256" key="7">
    <source>
        <dbReference type="SAM" id="Phobius"/>
    </source>
</evidence>
<feature type="transmembrane region" description="Helical" evidence="7">
    <location>
        <begin position="83"/>
        <end position="107"/>
    </location>
</feature>
<name>A0A7D5QE17_9EURY</name>
<evidence type="ECO:0000313" key="9">
    <source>
        <dbReference type="Proteomes" id="UP000509626"/>
    </source>
</evidence>
<feature type="compositionally biased region" description="Low complexity" evidence="6">
    <location>
        <begin position="577"/>
        <end position="606"/>
    </location>
</feature>
<keyword evidence="9" id="KW-1185">Reference proteome</keyword>
<dbReference type="OrthoDB" id="19148at2157"/>
<feature type="transmembrane region" description="Helical" evidence="7">
    <location>
        <begin position="462"/>
        <end position="481"/>
    </location>
</feature>
<evidence type="ECO:0000256" key="3">
    <source>
        <dbReference type="ARBA" id="ARBA00022692"/>
    </source>
</evidence>
<feature type="transmembrane region" description="Helical" evidence="7">
    <location>
        <begin position="392"/>
        <end position="413"/>
    </location>
</feature>
<dbReference type="KEGG" id="halu:HUG12_01000"/>
<feature type="transmembrane region" description="Helical" evidence="7">
    <location>
        <begin position="364"/>
        <end position="386"/>
    </location>
</feature>
<dbReference type="PANTHER" id="PTHR30250">
    <property type="entry name" value="PST FAMILY PREDICTED COLANIC ACID TRANSPORTER"/>
    <property type="match status" value="1"/>
</dbReference>
<dbReference type="Pfam" id="PF13440">
    <property type="entry name" value="Polysacc_synt_3"/>
    <property type="match status" value="1"/>
</dbReference>
<feature type="transmembrane region" description="Helical" evidence="7">
    <location>
        <begin position="300"/>
        <end position="326"/>
    </location>
</feature>
<feature type="transmembrane region" description="Helical" evidence="7">
    <location>
        <begin position="155"/>
        <end position="173"/>
    </location>
</feature>
<dbReference type="RefSeq" id="WP_179266989.1">
    <property type="nucleotide sequence ID" value="NZ_CP058579.1"/>
</dbReference>
<evidence type="ECO:0000256" key="1">
    <source>
        <dbReference type="ARBA" id="ARBA00004651"/>
    </source>
</evidence>
<dbReference type="InterPro" id="IPR050833">
    <property type="entry name" value="Poly_Biosynth_Transport"/>
</dbReference>
<protein>
    <submittedName>
        <fullName evidence="8">Polysaccharide biosynthesis C-terminal domain-containing protein</fullName>
    </submittedName>
</protein>
<evidence type="ECO:0000256" key="4">
    <source>
        <dbReference type="ARBA" id="ARBA00022989"/>
    </source>
</evidence>
<feature type="transmembrane region" description="Helical" evidence="7">
    <location>
        <begin position="41"/>
        <end position="63"/>
    </location>
</feature>
<feature type="transmembrane region" description="Helical" evidence="7">
    <location>
        <begin position="338"/>
        <end position="357"/>
    </location>
</feature>